<evidence type="ECO:0000313" key="2">
    <source>
        <dbReference type="Proteomes" id="UP000321363"/>
    </source>
</evidence>
<dbReference type="AlphaFoldDB" id="A0A5C6W2P5"/>
<dbReference type="OrthoDB" id="9799092at2"/>
<proteinExistence type="predicted"/>
<protein>
    <submittedName>
        <fullName evidence="1">GrpB family protein</fullName>
    </submittedName>
</protein>
<dbReference type="InterPro" id="IPR043519">
    <property type="entry name" value="NT_sf"/>
</dbReference>
<sequence>MKVNLSEYDPNWTLTFQKEEKKLHSILNDLDHVIEHIGSTSIEGLSAKPIIDIMIGLKDETLLDIAAEKLAVKPYIYVSTYNKEIPFRRFFIGVKNTSIKNYPTIMTEDNIVEVQHENRKSHIHVVPLHSNWWNDHILFRDYLRVSRTERLQYEQLKKELSVRNWNNGNEYASAKSDCIMEILERARSDK</sequence>
<evidence type="ECO:0000313" key="1">
    <source>
        <dbReference type="EMBL" id="TXC92153.1"/>
    </source>
</evidence>
<dbReference type="InterPro" id="IPR007344">
    <property type="entry name" value="GrpB/CoaE"/>
</dbReference>
<reference evidence="1 2" key="1">
    <citation type="journal article" date="2005" name="Int. J. Syst. Evol. Microbiol.">
        <title>Bacillus litoralis sp. nov., isolated from a tidal flat of the Yellow Sea in Korea.</title>
        <authorList>
            <person name="Yoon J.H."/>
            <person name="Oh T.K."/>
        </authorList>
    </citation>
    <scope>NUCLEOTIDE SEQUENCE [LARGE SCALE GENOMIC DNA]</scope>
    <source>
        <strain evidence="1 2">SW-211</strain>
    </source>
</reference>
<accession>A0A5C6W2P5</accession>
<dbReference type="RefSeq" id="WP_146946979.1">
    <property type="nucleotide sequence ID" value="NZ_VOQF01000003.1"/>
</dbReference>
<name>A0A5C6W2P5_9BACI</name>
<dbReference type="SUPFAM" id="SSF81301">
    <property type="entry name" value="Nucleotidyltransferase"/>
    <property type="match status" value="1"/>
</dbReference>
<gene>
    <name evidence="1" type="ORF">FS935_07165</name>
</gene>
<dbReference type="Proteomes" id="UP000321363">
    <property type="component" value="Unassembled WGS sequence"/>
</dbReference>
<organism evidence="1 2">
    <name type="scientific">Metabacillus litoralis</name>
    <dbReference type="NCBI Taxonomy" id="152268"/>
    <lineage>
        <taxon>Bacteria</taxon>
        <taxon>Bacillati</taxon>
        <taxon>Bacillota</taxon>
        <taxon>Bacilli</taxon>
        <taxon>Bacillales</taxon>
        <taxon>Bacillaceae</taxon>
        <taxon>Metabacillus</taxon>
    </lineage>
</organism>
<comment type="caution">
    <text evidence="1">The sequence shown here is derived from an EMBL/GenBank/DDBJ whole genome shotgun (WGS) entry which is preliminary data.</text>
</comment>
<keyword evidence="2" id="KW-1185">Reference proteome</keyword>
<dbReference type="Pfam" id="PF04229">
    <property type="entry name" value="GrpB"/>
    <property type="match status" value="1"/>
</dbReference>
<dbReference type="Gene3D" id="3.30.460.10">
    <property type="entry name" value="Beta Polymerase, domain 2"/>
    <property type="match status" value="1"/>
</dbReference>
<dbReference type="PANTHER" id="PTHR34822:SF1">
    <property type="entry name" value="GRPB FAMILY PROTEIN"/>
    <property type="match status" value="1"/>
</dbReference>
<dbReference type="PANTHER" id="PTHR34822">
    <property type="entry name" value="GRPB DOMAIN PROTEIN (AFU_ORTHOLOGUE AFUA_1G01530)"/>
    <property type="match status" value="1"/>
</dbReference>
<dbReference type="EMBL" id="VOQF01000003">
    <property type="protein sequence ID" value="TXC92153.1"/>
    <property type="molecule type" value="Genomic_DNA"/>
</dbReference>